<proteinExistence type="predicted"/>
<keyword evidence="3" id="KW-1185">Reference proteome</keyword>
<dbReference type="EMBL" id="BMAT01007789">
    <property type="protein sequence ID" value="GFR71390.1"/>
    <property type="molecule type" value="Genomic_DNA"/>
</dbReference>
<evidence type="ECO:0000256" key="1">
    <source>
        <dbReference type="SAM" id="MobiDB-lite"/>
    </source>
</evidence>
<evidence type="ECO:0000313" key="3">
    <source>
        <dbReference type="Proteomes" id="UP000762676"/>
    </source>
</evidence>
<comment type="caution">
    <text evidence="2">The sequence shown here is derived from an EMBL/GenBank/DDBJ whole genome shotgun (WGS) entry which is preliminary data.</text>
</comment>
<accession>A0AAV4FGA1</accession>
<sequence length="94" mass="10735">MRDVGHKGIITSAAVTAARVFHDGCWPQRSQKLTQQREVPGPLTTPSGHPRYLSPRFLLLVLRTWCPVAASRYQPSSYNRLPNPRPGWRRRFSP</sequence>
<gene>
    <name evidence="2" type="ORF">ElyMa_003811700</name>
</gene>
<evidence type="ECO:0000313" key="2">
    <source>
        <dbReference type="EMBL" id="GFR71390.1"/>
    </source>
</evidence>
<dbReference type="Proteomes" id="UP000762676">
    <property type="component" value="Unassembled WGS sequence"/>
</dbReference>
<organism evidence="2 3">
    <name type="scientific">Elysia marginata</name>
    <dbReference type="NCBI Taxonomy" id="1093978"/>
    <lineage>
        <taxon>Eukaryota</taxon>
        <taxon>Metazoa</taxon>
        <taxon>Spiralia</taxon>
        <taxon>Lophotrochozoa</taxon>
        <taxon>Mollusca</taxon>
        <taxon>Gastropoda</taxon>
        <taxon>Heterobranchia</taxon>
        <taxon>Euthyneura</taxon>
        <taxon>Panpulmonata</taxon>
        <taxon>Sacoglossa</taxon>
        <taxon>Placobranchoidea</taxon>
        <taxon>Plakobranchidae</taxon>
        <taxon>Elysia</taxon>
    </lineage>
</organism>
<protein>
    <submittedName>
        <fullName evidence="2">Uncharacterized protein</fullName>
    </submittedName>
</protein>
<name>A0AAV4FGA1_9GAST</name>
<reference evidence="2 3" key="1">
    <citation type="journal article" date="2021" name="Elife">
        <title>Chloroplast acquisition without the gene transfer in kleptoplastic sea slugs, Plakobranchus ocellatus.</title>
        <authorList>
            <person name="Maeda T."/>
            <person name="Takahashi S."/>
            <person name="Yoshida T."/>
            <person name="Shimamura S."/>
            <person name="Takaki Y."/>
            <person name="Nagai Y."/>
            <person name="Toyoda A."/>
            <person name="Suzuki Y."/>
            <person name="Arimoto A."/>
            <person name="Ishii H."/>
            <person name="Satoh N."/>
            <person name="Nishiyama T."/>
            <person name="Hasebe M."/>
            <person name="Maruyama T."/>
            <person name="Minagawa J."/>
            <person name="Obokata J."/>
            <person name="Shigenobu S."/>
        </authorList>
    </citation>
    <scope>NUCLEOTIDE SEQUENCE [LARGE SCALE GENOMIC DNA]</scope>
</reference>
<dbReference type="AlphaFoldDB" id="A0AAV4FGA1"/>
<feature type="region of interest" description="Disordered" evidence="1">
    <location>
        <begin position="74"/>
        <end position="94"/>
    </location>
</feature>